<dbReference type="InterPro" id="IPR029057">
    <property type="entry name" value="PRTase-like"/>
</dbReference>
<dbReference type="AlphaFoldDB" id="A0A1I2VG91"/>
<sequence length="218" mass="24166">MFILDQIPSVANQFMAEMRDKAIQKDRMRFRSNLTRLGEILAYEISKSLSFQSRTVVTQLGQAKIKVPNEELVIISVLRASLPFYQGFLNFFDHAESGFIGAFREENENSSGDEDIHIRLSYLACPSIENKTVILADPMLATGKSFIKSIQKLQAHGSPKFIHIAAAFAAPEGIDHIKANLDIPFEFWLGALDEGLNDLSYIVPGLGDAGDLAFGTKL</sequence>
<dbReference type="OrthoDB" id="9781675at2"/>
<feature type="domain" description="Phosphoribosyltransferase" evidence="1">
    <location>
        <begin position="11"/>
        <end position="216"/>
    </location>
</feature>
<name>A0A1I2VG91_9BACT</name>
<dbReference type="Proteomes" id="UP000199642">
    <property type="component" value="Unassembled WGS sequence"/>
</dbReference>
<dbReference type="NCBIfam" id="NF001097">
    <property type="entry name" value="PRK00129.1"/>
    <property type="match status" value="1"/>
</dbReference>
<keyword evidence="2" id="KW-0328">Glycosyltransferase</keyword>
<dbReference type="GO" id="GO:0016757">
    <property type="term" value="F:glycosyltransferase activity"/>
    <property type="evidence" value="ECO:0007669"/>
    <property type="project" value="UniProtKB-KW"/>
</dbReference>
<protein>
    <submittedName>
        <fullName evidence="2">Uracil phosphoribosyltransferase</fullName>
    </submittedName>
</protein>
<dbReference type="PANTHER" id="PTHR11608">
    <property type="entry name" value="BIFUNCTIONAL PROTEIN PYRR"/>
    <property type="match status" value="1"/>
</dbReference>
<dbReference type="Gene3D" id="3.40.50.2020">
    <property type="match status" value="1"/>
</dbReference>
<dbReference type="STRING" id="435880.SAMN04487988_109197"/>
<evidence type="ECO:0000259" key="1">
    <source>
        <dbReference type="Pfam" id="PF14681"/>
    </source>
</evidence>
<dbReference type="InterPro" id="IPR050137">
    <property type="entry name" value="PyrR_bifunctional"/>
</dbReference>
<dbReference type="SUPFAM" id="SSF53271">
    <property type="entry name" value="PRTase-like"/>
    <property type="match status" value="1"/>
</dbReference>
<gene>
    <name evidence="2" type="ORF">SAMN04487988_109197</name>
</gene>
<accession>A0A1I2VG91</accession>
<organism evidence="2 3">
    <name type="scientific">Algoriphagus hitonicola</name>
    <dbReference type="NCBI Taxonomy" id="435880"/>
    <lineage>
        <taxon>Bacteria</taxon>
        <taxon>Pseudomonadati</taxon>
        <taxon>Bacteroidota</taxon>
        <taxon>Cytophagia</taxon>
        <taxon>Cytophagales</taxon>
        <taxon>Cyclobacteriaceae</taxon>
        <taxon>Algoriphagus</taxon>
    </lineage>
</organism>
<dbReference type="RefSeq" id="WP_092792523.1">
    <property type="nucleotide sequence ID" value="NZ_FOPC01000009.1"/>
</dbReference>
<dbReference type="Pfam" id="PF14681">
    <property type="entry name" value="UPRTase"/>
    <property type="match status" value="1"/>
</dbReference>
<reference evidence="3" key="1">
    <citation type="submission" date="2016-10" db="EMBL/GenBank/DDBJ databases">
        <authorList>
            <person name="Varghese N."/>
            <person name="Submissions S."/>
        </authorList>
    </citation>
    <scope>NUCLEOTIDE SEQUENCE [LARGE SCALE GENOMIC DNA]</scope>
    <source>
        <strain evidence="3">DSM 19315</strain>
    </source>
</reference>
<dbReference type="PANTHER" id="PTHR11608:SF0">
    <property type="entry name" value="BIFUNCTIONAL PROTEIN PYRR"/>
    <property type="match status" value="1"/>
</dbReference>
<dbReference type="CDD" id="cd06223">
    <property type="entry name" value="PRTases_typeI"/>
    <property type="match status" value="1"/>
</dbReference>
<dbReference type="InterPro" id="IPR000836">
    <property type="entry name" value="PRTase_dom"/>
</dbReference>
<evidence type="ECO:0000313" key="2">
    <source>
        <dbReference type="EMBL" id="SFG88344.1"/>
    </source>
</evidence>
<evidence type="ECO:0000313" key="3">
    <source>
        <dbReference type="Proteomes" id="UP000199642"/>
    </source>
</evidence>
<proteinExistence type="predicted"/>
<keyword evidence="3" id="KW-1185">Reference proteome</keyword>
<keyword evidence="2" id="KW-0808">Transferase</keyword>
<dbReference type="EMBL" id="FOPC01000009">
    <property type="protein sequence ID" value="SFG88344.1"/>
    <property type="molecule type" value="Genomic_DNA"/>
</dbReference>